<feature type="transmembrane region" description="Helical" evidence="1">
    <location>
        <begin position="12"/>
        <end position="31"/>
    </location>
</feature>
<keyword evidence="1" id="KW-0472">Membrane</keyword>
<keyword evidence="1" id="KW-0812">Transmembrane</keyword>
<dbReference type="AlphaFoldDB" id="A0A0A0ILP8"/>
<sequence>MKIAFKIISRNFLILMISLLIVYTVFRLYSYVDNLKFSVAFIGGAIGSVIVDNINIVSK</sequence>
<dbReference type="RefSeq" id="WP_039258976.1">
    <property type="nucleotide sequence ID" value="NZ_JDRY01000006.1"/>
</dbReference>
<organism evidence="2 3">
    <name type="scientific">Clostridium botulinum C/D str. DC5</name>
    <dbReference type="NCBI Taxonomy" id="1443128"/>
    <lineage>
        <taxon>Bacteria</taxon>
        <taxon>Bacillati</taxon>
        <taxon>Bacillota</taxon>
        <taxon>Clostridia</taxon>
        <taxon>Eubacteriales</taxon>
        <taxon>Clostridiaceae</taxon>
        <taxon>Clostridium</taxon>
    </lineage>
</organism>
<evidence type="ECO:0000313" key="2">
    <source>
        <dbReference type="EMBL" id="KGN01549.1"/>
    </source>
</evidence>
<gene>
    <name evidence="2" type="ORF">Z955_01120</name>
</gene>
<protein>
    <submittedName>
        <fullName evidence="2">Uncharacterized protein</fullName>
    </submittedName>
</protein>
<name>A0A0A0ILP8_CLOBO</name>
<dbReference type="Proteomes" id="UP000030014">
    <property type="component" value="Unassembled WGS sequence"/>
</dbReference>
<proteinExistence type="predicted"/>
<evidence type="ECO:0000256" key="1">
    <source>
        <dbReference type="SAM" id="Phobius"/>
    </source>
</evidence>
<comment type="caution">
    <text evidence="2">The sequence shown here is derived from an EMBL/GenBank/DDBJ whole genome shotgun (WGS) entry which is preliminary data.</text>
</comment>
<reference evidence="2 3" key="1">
    <citation type="submission" date="2014-01" db="EMBL/GenBank/DDBJ databases">
        <title>Plasmidome dynamics in the species complex Clostridium novyi sensu lato converts strains of independent lineages into distinctly different pathogens.</title>
        <authorList>
            <person name="Skarin H."/>
            <person name="Segerman B."/>
        </authorList>
    </citation>
    <scope>NUCLEOTIDE SEQUENCE [LARGE SCALE GENOMIC DNA]</scope>
    <source>
        <strain evidence="2 3">DC5</strain>
    </source>
</reference>
<dbReference type="EMBL" id="JDRY01000006">
    <property type="protein sequence ID" value="KGN01549.1"/>
    <property type="molecule type" value="Genomic_DNA"/>
</dbReference>
<keyword evidence="1" id="KW-1133">Transmembrane helix</keyword>
<accession>A0A0A0ILP8</accession>
<evidence type="ECO:0000313" key="3">
    <source>
        <dbReference type="Proteomes" id="UP000030014"/>
    </source>
</evidence>
<feature type="transmembrane region" description="Helical" evidence="1">
    <location>
        <begin position="37"/>
        <end position="57"/>
    </location>
</feature>